<feature type="domain" description="Zn(2)-C6 fungal-type" evidence="3">
    <location>
        <begin position="14"/>
        <end position="44"/>
    </location>
</feature>
<dbReference type="Pfam" id="PF00172">
    <property type="entry name" value="Zn_clus"/>
    <property type="match status" value="1"/>
</dbReference>
<protein>
    <submittedName>
        <fullName evidence="4">ARAD1D18150p</fullName>
    </submittedName>
</protein>
<organism evidence="4">
    <name type="scientific">Blastobotrys adeninivorans</name>
    <name type="common">Yeast</name>
    <name type="synonym">Arxula adeninivorans</name>
    <dbReference type="NCBI Taxonomy" id="409370"/>
    <lineage>
        <taxon>Eukaryota</taxon>
        <taxon>Fungi</taxon>
        <taxon>Dikarya</taxon>
        <taxon>Ascomycota</taxon>
        <taxon>Saccharomycotina</taxon>
        <taxon>Dipodascomycetes</taxon>
        <taxon>Dipodascales</taxon>
        <taxon>Trichomonascaceae</taxon>
        <taxon>Blastobotrys</taxon>
    </lineage>
</organism>
<gene>
    <name evidence="4" type="ORF">GNLVRS02_ARAD1D18150g</name>
</gene>
<dbReference type="PROSITE" id="PS50048">
    <property type="entry name" value="ZN2_CY6_FUNGAL_2"/>
    <property type="match status" value="1"/>
</dbReference>
<feature type="region of interest" description="Disordered" evidence="1">
    <location>
        <begin position="52"/>
        <end position="90"/>
    </location>
</feature>
<dbReference type="GO" id="GO:0000981">
    <property type="term" value="F:DNA-binding transcription factor activity, RNA polymerase II-specific"/>
    <property type="evidence" value="ECO:0007669"/>
    <property type="project" value="InterPro"/>
</dbReference>
<keyword evidence="2" id="KW-1133">Transmembrane helix</keyword>
<sequence length="480" mass="53218">MSKIRTYHSKSRLGCVQCKSRHVKCDEAKPACGLCVRRGRTCEYRLVQSYGKDGAGKDSRKSRRQAKPSPISSSSSSSSPPQSASPSELADKSALMEKYSSLINMHTPGVSNCPPLSETEFYCLDYLLREGISRYTLGLGNLTGMWLTSGFQMALQSKTLFSSYLAFGGLMLGLRSKAMGLDSGPGLESLSEALSGLRTKLTQEMLKGGYNVAVAVLTAKLLTACSFIEQGIPVISFSGEADLLGLMQGDVSLLMLHREAIRDTFLNVFFEFEPTNYSPSLPQSSLQLEFLSYLWQIYGAVKDTLSGPEQRAYAQTLTNIQDMFDKSFRAARYTPIIACFGFLPNFFAASVRAKRPFALLVLLYLCSVVRIFLYSPFARFDTVSQRWADGMDVLYAELPESYKEAGIGAFDLYFGKVFVNDSQKFRWLQEYSVNTCLNEIDSLSQHRRRITHSTHSNAPPTPPTPQKDGDGNLLTFPTAQ</sequence>
<evidence type="ECO:0000256" key="1">
    <source>
        <dbReference type="SAM" id="MobiDB-lite"/>
    </source>
</evidence>
<feature type="compositionally biased region" description="Low complexity" evidence="1">
    <location>
        <begin position="68"/>
        <end position="87"/>
    </location>
</feature>
<dbReference type="SMART" id="SM00066">
    <property type="entry name" value="GAL4"/>
    <property type="match status" value="1"/>
</dbReference>
<evidence type="ECO:0000259" key="3">
    <source>
        <dbReference type="PROSITE" id="PS50048"/>
    </source>
</evidence>
<name>A0A060TEY7_BLAAD</name>
<reference evidence="4" key="1">
    <citation type="submission" date="2014-02" db="EMBL/GenBank/DDBJ databases">
        <authorList>
            <person name="Genoscope - CEA"/>
        </authorList>
    </citation>
    <scope>NUCLEOTIDE SEQUENCE</scope>
    <source>
        <strain evidence="4">LS3</strain>
    </source>
</reference>
<dbReference type="InterPro" id="IPR036864">
    <property type="entry name" value="Zn2-C6_fun-type_DNA-bd_sf"/>
</dbReference>
<dbReference type="AlphaFoldDB" id="A0A060TEY7"/>
<evidence type="ECO:0000256" key="2">
    <source>
        <dbReference type="SAM" id="Phobius"/>
    </source>
</evidence>
<proteinExistence type="predicted"/>
<dbReference type="PROSITE" id="PS00463">
    <property type="entry name" value="ZN2_CY6_FUNGAL_1"/>
    <property type="match status" value="1"/>
</dbReference>
<dbReference type="PANTHER" id="PTHR47657:SF10">
    <property type="entry name" value="ZN(II)2CYS6 TRANSCRIPTION FACTOR (EUROFUNG)"/>
    <property type="match status" value="1"/>
</dbReference>
<reference evidence="4" key="2">
    <citation type="submission" date="2014-06" db="EMBL/GenBank/DDBJ databases">
        <title>The complete genome of Blastobotrys (Arxula) adeninivorans LS3 - a yeast of biotechnological interest.</title>
        <authorList>
            <person name="Kunze G."/>
            <person name="Gaillardin C."/>
            <person name="Czernicka M."/>
            <person name="Durrens P."/>
            <person name="Martin T."/>
            <person name="Boer E."/>
            <person name="Gabaldon T."/>
            <person name="Cruz J."/>
            <person name="Talla E."/>
            <person name="Marck C."/>
            <person name="Goffeau A."/>
            <person name="Barbe V."/>
            <person name="Baret P."/>
            <person name="Baronian K."/>
            <person name="Beier S."/>
            <person name="Bleykasten C."/>
            <person name="Bode R."/>
            <person name="Casaregola S."/>
            <person name="Despons L."/>
            <person name="Fairhead C."/>
            <person name="Giersberg M."/>
            <person name="Gierski P."/>
            <person name="Hahnel U."/>
            <person name="Hartmann A."/>
            <person name="Jankowska D."/>
            <person name="Jubin C."/>
            <person name="Jung P."/>
            <person name="Lafontaine I."/>
            <person name="Leh-Louis V."/>
            <person name="Lemaire M."/>
            <person name="Marcet-Houben M."/>
            <person name="Mascher M."/>
            <person name="Morel G."/>
            <person name="Richard G.-F."/>
            <person name="Riechen J."/>
            <person name="Sacerdot C."/>
            <person name="Sarkar A."/>
            <person name="Savel G."/>
            <person name="Schacherer J."/>
            <person name="Sherman D."/>
            <person name="Straub M.-L."/>
            <person name="Stein N."/>
            <person name="Thierry A."/>
            <person name="Trautwein-Schult A."/>
            <person name="Westhof E."/>
            <person name="Worch S."/>
            <person name="Dujon B."/>
            <person name="Souciet J.-L."/>
            <person name="Wincker P."/>
            <person name="Scholz U."/>
            <person name="Neuveglise N."/>
        </authorList>
    </citation>
    <scope>NUCLEOTIDE SEQUENCE</scope>
    <source>
        <strain evidence="4">LS3</strain>
    </source>
</reference>
<dbReference type="Gene3D" id="4.10.240.10">
    <property type="entry name" value="Zn(2)-C6 fungal-type DNA-binding domain"/>
    <property type="match status" value="1"/>
</dbReference>
<feature type="transmembrane region" description="Helical" evidence="2">
    <location>
        <begin position="333"/>
        <end position="351"/>
    </location>
</feature>
<evidence type="ECO:0000313" key="4">
    <source>
        <dbReference type="EMBL" id="CDP37731.1"/>
    </source>
</evidence>
<keyword evidence="2" id="KW-0812">Transmembrane</keyword>
<dbReference type="PANTHER" id="PTHR47657">
    <property type="entry name" value="STEROL REGULATORY ELEMENT-BINDING PROTEIN ECM22"/>
    <property type="match status" value="1"/>
</dbReference>
<accession>A0A060TEY7</accession>
<keyword evidence="2" id="KW-0472">Membrane</keyword>
<dbReference type="EMBL" id="HG937694">
    <property type="protein sequence ID" value="CDP37731.1"/>
    <property type="molecule type" value="Genomic_DNA"/>
</dbReference>
<dbReference type="PhylomeDB" id="A0A060TEY7"/>
<feature type="region of interest" description="Disordered" evidence="1">
    <location>
        <begin position="448"/>
        <end position="480"/>
    </location>
</feature>
<dbReference type="InterPro" id="IPR001138">
    <property type="entry name" value="Zn2Cys6_DnaBD"/>
</dbReference>
<feature type="transmembrane region" description="Helical" evidence="2">
    <location>
        <begin position="357"/>
        <end position="377"/>
    </location>
</feature>
<dbReference type="SUPFAM" id="SSF57701">
    <property type="entry name" value="Zn2/Cys6 DNA-binding domain"/>
    <property type="match status" value="1"/>
</dbReference>
<dbReference type="CDD" id="cd00067">
    <property type="entry name" value="GAL4"/>
    <property type="match status" value="1"/>
</dbReference>
<dbReference type="GO" id="GO:0008270">
    <property type="term" value="F:zinc ion binding"/>
    <property type="evidence" value="ECO:0007669"/>
    <property type="project" value="InterPro"/>
</dbReference>
<dbReference type="InterPro" id="IPR052400">
    <property type="entry name" value="Zn2-C6_fungal_TF"/>
</dbReference>